<dbReference type="RefSeq" id="WP_308712774.1">
    <property type="nucleotide sequence ID" value="NZ_JAVHUY010000010.1"/>
</dbReference>
<sequence length="242" mass="25748">MTTLAFVPPGPRTAGWVLAHLDKLTVTQRQVFVLHGASGLSIAETARRMGLARAAVRSIFRGAAQRLADATATPQPAVSEPETAPAACPPWCGGECKPDAADGSVYHMGPSVTVGDVEVGLSRLDDEDTGQGAASVDVLIGMASAELTPARALALAEVLREQALAAAGAEGVEMRADQLRLDDQILMPDGWETVEIHDVDGWLAPKHADKAVRVNTEAHEEDEDAYRFAVWHMLRVRKSVAQ</sequence>
<evidence type="ECO:0000256" key="4">
    <source>
        <dbReference type="ARBA" id="ARBA00023163"/>
    </source>
</evidence>
<dbReference type="InterPro" id="IPR013324">
    <property type="entry name" value="RNA_pol_sigma_r3/r4-like"/>
</dbReference>
<gene>
    <name evidence="6" type="ORF">RB614_13340</name>
</gene>
<dbReference type="Pfam" id="PF08281">
    <property type="entry name" value="Sigma70_r4_2"/>
    <property type="match status" value="1"/>
</dbReference>
<keyword evidence="4" id="KW-0804">Transcription</keyword>
<accession>A0ABU0ZEM3</accession>
<dbReference type="InterPro" id="IPR013249">
    <property type="entry name" value="RNA_pol_sigma70_r4_t2"/>
</dbReference>
<evidence type="ECO:0000256" key="1">
    <source>
        <dbReference type="ARBA" id="ARBA00010641"/>
    </source>
</evidence>
<keyword evidence="7" id="KW-1185">Reference proteome</keyword>
<evidence type="ECO:0000256" key="3">
    <source>
        <dbReference type="ARBA" id="ARBA00023082"/>
    </source>
</evidence>
<dbReference type="EMBL" id="JAVHUY010000010">
    <property type="protein sequence ID" value="MDQ7905508.1"/>
    <property type="molecule type" value="Genomic_DNA"/>
</dbReference>
<proteinExistence type="inferred from homology"/>
<comment type="caution">
    <text evidence="6">The sequence shown here is derived from an EMBL/GenBank/DDBJ whole genome shotgun (WGS) entry which is preliminary data.</text>
</comment>
<name>A0ABU0ZEM3_9ACTN</name>
<evidence type="ECO:0000313" key="6">
    <source>
        <dbReference type="EMBL" id="MDQ7905508.1"/>
    </source>
</evidence>
<comment type="similarity">
    <text evidence="1">Belongs to the sigma-70 factor family. ECF subfamily.</text>
</comment>
<keyword evidence="3" id="KW-0731">Sigma factor</keyword>
<dbReference type="InterPro" id="IPR054202">
    <property type="entry name" value="DUF6907"/>
</dbReference>
<dbReference type="Gene3D" id="1.10.10.10">
    <property type="entry name" value="Winged helix-like DNA-binding domain superfamily/Winged helix DNA-binding domain"/>
    <property type="match status" value="1"/>
</dbReference>
<dbReference type="Pfam" id="PF21848">
    <property type="entry name" value="DUF6907"/>
    <property type="match status" value="1"/>
</dbReference>
<evidence type="ECO:0000256" key="2">
    <source>
        <dbReference type="ARBA" id="ARBA00023015"/>
    </source>
</evidence>
<evidence type="ECO:0000259" key="5">
    <source>
        <dbReference type="Pfam" id="PF08281"/>
    </source>
</evidence>
<protein>
    <submittedName>
        <fullName evidence="6">Sigma-70 region 4 domain-containing protein</fullName>
    </submittedName>
</protein>
<evidence type="ECO:0000313" key="7">
    <source>
        <dbReference type="Proteomes" id="UP001230908"/>
    </source>
</evidence>
<reference evidence="6 7" key="1">
    <citation type="submission" date="2023-08" db="EMBL/GenBank/DDBJ databases">
        <title>Phytohabitans sansha sp. nov., isolated from marine sediment.</title>
        <authorList>
            <person name="Zhao Y."/>
            <person name="Yi K."/>
        </authorList>
    </citation>
    <scope>NUCLEOTIDE SEQUENCE [LARGE SCALE GENOMIC DNA]</scope>
    <source>
        <strain evidence="6 7">ZYX-F-186</strain>
    </source>
</reference>
<dbReference type="Proteomes" id="UP001230908">
    <property type="component" value="Unassembled WGS sequence"/>
</dbReference>
<feature type="domain" description="RNA polymerase sigma factor 70 region 4 type 2" evidence="5">
    <location>
        <begin position="18"/>
        <end position="58"/>
    </location>
</feature>
<dbReference type="InterPro" id="IPR036388">
    <property type="entry name" value="WH-like_DNA-bd_sf"/>
</dbReference>
<dbReference type="SUPFAM" id="SSF88659">
    <property type="entry name" value="Sigma3 and sigma4 domains of RNA polymerase sigma factors"/>
    <property type="match status" value="1"/>
</dbReference>
<keyword evidence="2" id="KW-0805">Transcription regulation</keyword>
<organism evidence="6 7">
    <name type="scientific">Phytohabitans maris</name>
    <dbReference type="NCBI Taxonomy" id="3071409"/>
    <lineage>
        <taxon>Bacteria</taxon>
        <taxon>Bacillati</taxon>
        <taxon>Actinomycetota</taxon>
        <taxon>Actinomycetes</taxon>
        <taxon>Micromonosporales</taxon>
        <taxon>Micromonosporaceae</taxon>
    </lineage>
</organism>